<evidence type="ECO:0000259" key="11">
    <source>
        <dbReference type="Pfam" id="PF12022"/>
    </source>
</evidence>
<evidence type="ECO:0000256" key="6">
    <source>
        <dbReference type="ARBA" id="ARBA00023034"/>
    </source>
</evidence>
<feature type="domain" description="COG complex component COG2 C-terminal" evidence="11">
    <location>
        <begin position="537"/>
        <end position="859"/>
    </location>
</feature>
<dbReference type="InterPro" id="IPR024603">
    <property type="entry name" value="COG_complex_COG2_C"/>
</dbReference>
<feature type="region of interest" description="Disordered" evidence="9">
    <location>
        <begin position="33"/>
        <end position="56"/>
    </location>
</feature>
<dbReference type="Pfam" id="PF06148">
    <property type="entry name" value="COG2_N"/>
    <property type="match status" value="1"/>
</dbReference>
<dbReference type="GO" id="GO:0006891">
    <property type="term" value="P:intra-Golgi vesicle-mediated transport"/>
    <property type="evidence" value="ECO:0007669"/>
    <property type="project" value="TreeGrafter"/>
</dbReference>
<protein>
    <recommendedName>
        <fullName evidence="3">Conserved oligomeric Golgi complex subunit 2</fullName>
    </recommendedName>
    <alternativeName>
        <fullName evidence="8">Component of oligomeric Golgi complex 2</fullName>
    </alternativeName>
</protein>
<feature type="compositionally biased region" description="Polar residues" evidence="9">
    <location>
        <begin position="33"/>
        <end position="50"/>
    </location>
</feature>
<evidence type="ECO:0000256" key="7">
    <source>
        <dbReference type="ARBA" id="ARBA00023136"/>
    </source>
</evidence>
<dbReference type="GO" id="GO:0017119">
    <property type="term" value="C:Golgi transport complex"/>
    <property type="evidence" value="ECO:0007669"/>
    <property type="project" value="TreeGrafter"/>
</dbReference>
<dbReference type="AlphaFoldDB" id="A0A8H4VSZ0"/>
<keyword evidence="13" id="KW-1185">Reference proteome</keyword>
<dbReference type="Proteomes" id="UP000521872">
    <property type="component" value="Unassembled WGS sequence"/>
</dbReference>
<evidence type="ECO:0000256" key="5">
    <source>
        <dbReference type="ARBA" id="ARBA00022927"/>
    </source>
</evidence>
<keyword evidence="4" id="KW-0813">Transport</keyword>
<organism evidence="12 13">
    <name type="scientific">Agrocybe pediades</name>
    <dbReference type="NCBI Taxonomy" id="84607"/>
    <lineage>
        <taxon>Eukaryota</taxon>
        <taxon>Fungi</taxon>
        <taxon>Dikarya</taxon>
        <taxon>Basidiomycota</taxon>
        <taxon>Agaricomycotina</taxon>
        <taxon>Agaricomycetes</taxon>
        <taxon>Agaricomycetidae</taxon>
        <taxon>Agaricales</taxon>
        <taxon>Agaricineae</taxon>
        <taxon>Strophariaceae</taxon>
        <taxon>Agrocybe</taxon>
    </lineage>
</organism>
<dbReference type="GO" id="GO:0015031">
    <property type="term" value="P:protein transport"/>
    <property type="evidence" value="ECO:0007669"/>
    <property type="project" value="UniProtKB-KW"/>
</dbReference>
<proteinExistence type="inferred from homology"/>
<feature type="compositionally biased region" description="Polar residues" evidence="9">
    <location>
        <begin position="625"/>
        <end position="641"/>
    </location>
</feature>
<keyword evidence="6" id="KW-0333">Golgi apparatus</keyword>
<evidence type="ECO:0000313" key="13">
    <source>
        <dbReference type="Proteomes" id="UP000521872"/>
    </source>
</evidence>
<gene>
    <name evidence="12" type="ORF">D9613_000717</name>
</gene>
<evidence type="ECO:0000256" key="8">
    <source>
        <dbReference type="ARBA" id="ARBA00031344"/>
    </source>
</evidence>
<accession>A0A8H4VSZ0</accession>
<dbReference type="Pfam" id="PF12022">
    <property type="entry name" value="COG2_C"/>
    <property type="match status" value="1"/>
</dbReference>
<feature type="domain" description="Conserved oligomeric Golgi complex subunit 2 N-terminal" evidence="10">
    <location>
        <begin position="61"/>
        <end position="132"/>
    </location>
</feature>
<dbReference type="PANTHER" id="PTHR12961">
    <property type="entry name" value="CONSERVED OLIGOMERIC GOLGI COMPLEX COMPONENT 2"/>
    <property type="match status" value="1"/>
</dbReference>
<evidence type="ECO:0000259" key="10">
    <source>
        <dbReference type="Pfam" id="PF06148"/>
    </source>
</evidence>
<dbReference type="GO" id="GO:0000139">
    <property type="term" value="C:Golgi membrane"/>
    <property type="evidence" value="ECO:0007669"/>
    <property type="project" value="UniProtKB-SubCell"/>
</dbReference>
<evidence type="ECO:0000256" key="9">
    <source>
        <dbReference type="SAM" id="MobiDB-lite"/>
    </source>
</evidence>
<sequence length="892" mass="100601">MATSLLDTDSQSSSRDPYYLDRLADELANRESATGLPSISHPSDIDTTNLPDLPEYTPLSHNDKYLTAEVFNVEEFLLARSHTSLPDLRAELRQYHAELKEELVRLINDDYEAFISLSTDLRDEGDRLERLRAPLAGLKVNVLQSKNELQAIQMEIHDKLTQRTKLREQKALLHLLLKISESVTRLESLLLIASPEQNEDESLELNGAKYLAYSSHLEESSDEKFRANRAKHLGRVSTEYTQLLYHVQKARTEKCAFVEGIQWRIDRVRSTLSSDLDHLFSQTLQSLTDPKGENKGTELERNKWIADATECLRTYDMLGLWRDAEDVVRRDVVRYFVKKTIHPGALAAPHSPIVPNTPFHTSTNPMTSTAPTHQIPYTPFTAFIPKQAQFQSSKSVLGLPQVQLLDDTDDPLARVYNQILRFIDRDIVRIMDIAEKVTIKSASEPRHEVDVSSTGTNETHDISDSGFQFLANVVWDELGRSIMAELGSVVFAAGKPNEFRKHYETTQAFIRALESMAPSMSAIFAMRRHPTYIAFERRWQLPVYFQLRWKEIAGTLEEMFAAPRLEPIAPKDGSFATPQGAAAWIAISASWSSEIYIPELSHRFWKLTLQILRRYTAFLQDNLSSSDNAQPERAVSSSSGRGTPLGPALEPTPAEVTAADDALLRQYAAAVTDIKTMESNVNNLWHQVITVVMPDVSEDENLLMEDALREGVSSLTSLIPSLSNNITGILTKRCSEGLLPVRSIPSQFRAMSNKRIPTEPSYFISSILRPLKIFFGVGVSDGPGRLLKEDFMKVISTEVFNSVTQRYISYLSAMRKTEESLRRLKRPKKSPFSLFASSGNTSDEGKDEERIRAQMILDVEAFGKDGELLSVEVSKSQYFLSLKEIVYAVDAE</sequence>
<evidence type="ECO:0000256" key="2">
    <source>
        <dbReference type="ARBA" id="ARBA00007603"/>
    </source>
</evidence>
<name>A0A8H4VSZ0_9AGAR</name>
<dbReference type="EMBL" id="JAACJL010000015">
    <property type="protein sequence ID" value="KAF4621358.1"/>
    <property type="molecule type" value="Genomic_DNA"/>
</dbReference>
<evidence type="ECO:0000313" key="12">
    <source>
        <dbReference type="EMBL" id="KAF4621358.1"/>
    </source>
</evidence>
<keyword evidence="5" id="KW-0653">Protein transport</keyword>
<evidence type="ECO:0000256" key="1">
    <source>
        <dbReference type="ARBA" id="ARBA00004395"/>
    </source>
</evidence>
<reference evidence="12 13" key="1">
    <citation type="submission" date="2019-12" db="EMBL/GenBank/DDBJ databases">
        <authorList>
            <person name="Floudas D."/>
            <person name="Bentzer J."/>
            <person name="Ahren D."/>
            <person name="Johansson T."/>
            <person name="Persson P."/>
            <person name="Tunlid A."/>
        </authorList>
    </citation>
    <scope>NUCLEOTIDE SEQUENCE [LARGE SCALE GENOMIC DNA]</scope>
    <source>
        <strain evidence="12 13">CBS 102.39</strain>
    </source>
</reference>
<dbReference type="InterPro" id="IPR009316">
    <property type="entry name" value="COG2"/>
</dbReference>
<keyword evidence="7" id="KW-0472">Membrane</keyword>
<feature type="region of interest" description="Disordered" evidence="9">
    <location>
        <begin position="625"/>
        <end position="652"/>
    </location>
</feature>
<comment type="subcellular location">
    <subcellularLocation>
        <location evidence="1">Golgi apparatus membrane</location>
        <topology evidence="1">Peripheral membrane protein</topology>
    </subcellularLocation>
</comment>
<dbReference type="GO" id="GO:0007030">
    <property type="term" value="P:Golgi organization"/>
    <property type="evidence" value="ECO:0007669"/>
    <property type="project" value="InterPro"/>
</dbReference>
<dbReference type="PANTHER" id="PTHR12961:SF0">
    <property type="entry name" value="CONSERVED OLIGOMERIC GOLGI COMPLEX SUBUNIT 2"/>
    <property type="match status" value="1"/>
</dbReference>
<evidence type="ECO:0000256" key="4">
    <source>
        <dbReference type="ARBA" id="ARBA00022448"/>
    </source>
</evidence>
<comment type="similarity">
    <text evidence="2">Belongs to the COG2 family.</text>
</comment>
<comment type="caution">
    <text evidence="12">The sequence shown here is derived from an EMBL/GenBank/DDBJ whole genome shotgun (WGS) entry which is preliminary data.</text>
</comment>
<evidence type="ECO:0000256" key="3">
    <source>
        <dbReference type="ARBA" id="ARBA00020977"/>
    </source>
</evidence>
<dbReference type="InterPro" id="IPR024602">
    <property type="entry name" value="COG_su2_N"/>
</dbReference>